<sequence length="259" mass="28294">MQPRGLGFRTRLWLEYYGSAIEVLLERLGNKLCCGALVVIYRGSPPAHRVLHRSQVKEFTALRHPACPLVFVQLFAFTQFKMPDVTIRNDTESTINIAFGILTPLAFTNEVKPGDTVRLNLAMFVHLVEARVDDGTNRFSSGESWARVNDLGSTVAAGTAAVTLGTAWVCGAFGPHASPLATGAIGGAGLSWKAANDGGKRFEKIPYQAPGVIVVATGVWVPWYEMTYSIRKISVEETDRYVLWDDNKAGKVGNYAWSG</sequence>
<keyword evidence="2" id="KW-1185">Reference proteome</keyword>
<organism evidence="1 2">
    <name type="scientific">Hohenbuehelia grisea</name>
    <dbReference type="NCBI Taxonomy" id="104357"/>
    <lineage>
        <taxon>Eukaryota</taxon>
        <taxon>Fungi</taxon>
        <taxon>Dikarya</taxon>
        <taxon>Basidiomycota</taxon>
        <taxon>Agaricomycotina</taxon>
        <taxon>Agaricomycetes</taxon>
        <taxon>Agaricomycetidae</taxon>
        <taxon>Agaricales</taxon>
        <taxon>Pleurotineae</taxon>
        <taxon>Pleurotaceae</taxon>
        <taxon>Hohenbuehelia</taxon>
    </lineage>
</organism>
<reference evidence="2" key="1">
    <citation type="submission" date="2024-06" db="EMBL/GenBank/DDBJ databases">
        <title>Multi-omics analyses provide insights into the biosynthesis of the anticancer antibiotic pleurotin in Hohenbuehelia grisea.</title>
        <authorList>
            <person name="Weaver J.A."/>
            <person name="Alberti F."/>
        </authorList>
    </citation>
    <scope>NUCLEOTIDE SEQUENCE [LARGE SCALE GENOMIC DNA]</scope>
    <source>
        <strain evidence="2">T-177</strain>
    </source>
</reference>
<comment type="caution">
    <text evidence="1">The sequence shown here is derived from an EMBL/GenBank/DDBJ whole genome shotgun (WGS) entry which is preliminary data.</text>
</comment>
<proteinExistence type="predicted"/>
<dbReference type="EMBL" id="JASNQZ010000001">
    <property type="protein sequence ID" value="KAL0960516.1"/>
    <property type="molecule type" value="Genomic_DNA"/>
</dbReference>
<accession>A0ABR3JYB5</accession>
<dbReference type="Proteomes" id="UP001556367">
    <property type="component" value="Unassembled WGS sequence"/>
</dbReference>
<gene>
    <name evidence="1" type="ORF">HGRIS_005554</name>
</gene>
<evidence type="ECO:0000313" key="1">
    <source>
        <dbReference type="EMBL" id="KAL0960516.1"/>
    </source>
</evidence>
<protein>
    <submittedName>
        <fullName evidence="1">Uncharacterized protein</fullName>
    </submittedName>
</protein>
<evidence type="ECO:0000313" key="2">
    <source>
        <dbReference type="Proteomes" id="UP001556367"/>
    </source>
</evidence>
<name>A0ABR3JYB5_9AGAR</name>